<evidence type="ECO:0000313" key="2">
    <source>
        <dbReference type="Proteomes" id="UP001206895"/>
    </source>
</evidence>
<comment type="caution">
    <text evidence="1">The sequence shown here is derived from an EMBL/GenBank/DDBJ whole genome shotgun (WGS) entry which is preliminary data.</text>
</comment>
<organism evidence="1 2">
    <name type="scientific">Williamsia maris</name>
    <dbReference type="NCBI Taxonomy" id="72806"/>
    <lineage>
        <taxon>Bacteria</taxon>
        <taxon>Bacillati</taxon>
        <taxon>Actinomycetota</taxon>
        <taxon>Actinomycetes</taxon>
        <taxon>Mycobacteriales</taxon>
        <taxon>Nocardiaceae</taxon>
        <taxon>Williamsia</taxon>
    </lineage>
</organism>
<name>A0ABT1HFE2_9NOCA</name>
<proteinExistence type="predicted"/>
<sequence>MMHLALGKCARVISGRGLDSPSDIVLTSWGSGYCVRHRIAPSAGLSAREKLSSCWLSYCSQASASQIST</sequence>
<dbReference type="Proteomes" id="UP001206895">
    <property type="component" value="Unassembled WGS sequence"/>
</dbReference>
<keyword evidence="2" id="KW-1185">Reference proteome</keyword>
<evidence type="ECO:0000313" key="1">
    <source>
        <dbReference type="EMBL" id="MCP2176967.1"/>
    </source>
</evidence>
<accession>A0ABT1HFE2</accession>
<reference evidence="1 2" key="1">
    <citation type="submission" date="2022-06" db="EMBL/GenBank/DDBJ databases">
        <title>Genomic Encyclopedia of Archaeal and Bacterial Type Strains, Phase II (KMG-II): from individual species to whole genera.</title>
        <authorList>
            <person name="Goeker M."/>
        </authorList>
    </citation>
    <scope>NUCLEOTIDE SEQUENCE [LARGE SCALE GENOMIC DNA]</scope>
    <source>
        <strain evidence="1 2">DSM 44693</strain>
    </source>
</reference>
<protein>
    <submittedName>
        <fullName evidence="1">Uncharacterized protein</fullName>
    </submittedName>
</protein>
<dbReference type="EMBL" id="JAMTCJ010000003">
    <property type="protein sequence ID" value="MCP2176967.1"/>
    <property type="molecule type" value="Genomic_DNA"/>
</dbReference>
<gene>
    <name evidence="1" type="ORF">LX13_002795</name>
</gene>